<keyword evidence="2" id="KW-1185">Reference proteome</keyword>
<dbReference type="InParanoid" id="A0A804UCK0"/>
<protein>
    <submittedName>
        <fullName evidence="1">Uncharacterized protein</fullName>
    </submittedName>
</protein>
<proteinExistence type="predicted"/>
<sequence length="78" mass="8527">MGEDGLFGKALAGGLSGVAAQSLIGQPFWVSYEKLHQTSGAMGWLLINSNVEVACYCKPCYWLINLASKCGMWNMFMM</sequence>
<organism evidence="1 2">
    <name type="scientific">Zea mays</name>
    <name type="common">Maize</name>
    <dbReference type="NCBI Taxonomy" id="4577"/>
    <lineage>
        <taxon>Eukaryota</taxon>
        <taxon>Viridiplantae</taxon>
        <taxon>Streptophyta</taxon>
        <taxon>Embryophyta</taxon>
        <taxon>Tracheophyta</taxon>
        <taxon>Spermatophyta</taxon>
        <taxon>Magnoliopsida</taxon>
        <taxon>Liliopsida</taxon>
        <taxon>Poales</taxon>
        <taxon>Poaceae</taxon>
        <taxon>PACMAD clade</taxon>
        <taxon>Panicoideae</taxon>
        <taxon>Andropogonodae</taxon>
        <taxon>Andropogoneae</taxon>
        <taxon>Tripsacinae</taxon>
        <taxon>Zea</taxon>
    </lineage>
</organism>
<reference evidence="2" key="1">
    <citation type="submission" date="2015-12" db="EMBL/GenBank/DDBJ databases">
        <title>Update maize B73 reference genome by single molecule sequencing technologies.</title>
        <authorList>
            <consortium name="Maize Genome Sequencing Project"/>
            <person name="Ware D."/>
        </authorList>
    </citation>
    <scope>NUCLEOTIDE SEQUENCE [LARGE SCALE GENOMIC DNA]</scope>
    <source>
        <strain evidence="2">cv. B73</strain>
    </source>
</reference>
<accession>A0A804UCK0</accession>
<reference evidence="1" key="3">
    <citation type="submission" date="2021-05" db="UniProtKB">
        <authorList>
            <consortium name="EnsemblPlants"/>
        </authorList>
    </citation>
    <scope>IDENTIFICATION</scope>
    <source>
        <strain evidence="1">cv. B73</strain>
    </source>
</reference>
<dbReference type="Proteomes" id="UP000007305">
    <property type="component" value="Chromosome 7"/>
</dbReference>
<dbReference type="AlphaFoldDB" id="A0A804UCK0"/>
<name>A0A804UCK0_MAIZE</name>
<evidence type="ECO:0000313" key="2">
    <source>
        <dbReference type="Proteomes" id="UP000007305"/>
    </source>
</evidence>
<dbReference type="Gramene" id="Zm00001eb298050_T001">
    <property type="protein sequence ID" value="Zm00001eb298050_P001"/>
    <property type="gene ID" value="Zm00001eb298050"/>
</dbReference>
<dbReference type="EnsemblPlants" id="Zm00001eb298050_T001">
    <property type="protein sequence ID" value="Zm00001eb298050_P001"/>
    <property type="gene ID" value="Zm00001eb298050"/>
</dbReference>
<evidence type="ECO:0000313" key="1">
    <source>
        <dbReference type="EnsemblPlants" id="Zm00001eb298050_P001"/>
    </source>
</evidence>
<reference evidence="1" key="2">
    <citation type="submission" date="2019-07" db="EMBL/GenBank/DDBJ databases">
        <authorList>
            <person name="Seetharam A."/>
            <person name="Woodhouse M."/>
            <person name="Cannon E."/>
        </authorList>
    </citation>
    <scope>NUCLEOTIDE SEQUENCE [LARGE SCALE GENOMIC DNA]</scope>
    <source>
        <strain evidence="1">cv. B73</strain>
    </source>
</reference>